<comment type="caution">
    <text evidence="2">The sequence shown here is derived from an EMBL/GenBank/DDBJ whole genome shotgun (WGS) entry which is preliminary data.</text>
</comment>
<sequence length="244" mass="26168">MNFTNFGRYILLLKAVFRKPEKLKIYIKAIFQEMNYVGIGSLGLICIISTFVGAVMTLQIAFQLTSDLIPRTIIGQVTRDSSILELSPTISALVLAGKIGSAISSEIGTMRVTEQIDALEIMGINAPGYLILPKIIAGITMVPFLVIISMFLSILGGYIGGTLSGAITASQYIQGITTDFNPYTITVALVKAFVFGFIITSVAAYEGFYVRGGALEVARSSTKAVVISCISILAADYIVTQLLL</sequence>
<gene>
    <name evidence="2" type="ORF">VRU49_06610</name>
</gene>
<feature type="transmembrane region" description="Helical" evidence="1">
    <location>
        <begin position="36"/>
        <end position="62"/>
    </location>
</feature>
<accession>A0ABU7H3C6</accession>
<keyword evidence="1" id="KW-1133">Transmembrane helix</keyword>
<dbReference type="EMBL" id="JAZDQU010000002">
    <property type="protein sequence ID" value="MEE1885091.1"/>
    <property type="molecule type" value="Genomic_DNA"/>
</dbReference>
<evidence type="ECO:0000313" key="3">
    <source>
        <dbReference type="Proteomes" id="UP001337681"/>
    </source>
</evidence>
<keyword evidence="3" id="KW-1185">Reference proteome</keyword>
<keyword evidence="1" id="KW-0812">Transmembrane</keyword>
<feature type="transmembrane region" description="Helical" evidence="1">
    <location>
        <begin position="180"/>
        <end position="204"/>
    </location>
</feature>
<feature type="transmembrane region" description="Helical" evidence="1">
    <location>
        <begin position="224"/>
        <end position="243"/>
    </location>
</feature>
<reference evidence="2 3" key="1">
    <citation type="submission" date="2024-01" db="EMBL/GenBank/DDBJ databases">
        <title>Pedobacter sp. nov., isolated from oil-contaminated soil.</title>
        <authorList>
            <person name="Le N.T.T."/>
        </authorList>
    </citation>
    <scope>NUCLEOTIDE SEQUENCE [LARGE SCALE GENOMIC DNA]</scope>
    <source>
        <strain evidence="2 3">VNH31</strain>
    </source>
</reference>
<keyword evidence="1" id="KW-0472">Membrane</keyword>
<dbReference type="InterPro" id="IPR030802">
    <property type="entry name" value="Permease_MalE"/>
</dbReference>
<protein>
    <submittedName>
        <fullName evidence="2">ABC transporter permease</fullName>
    </submittedName>
</protein>
<evidence type="ECO:0000256" key="1">
    <source>
        <dbReference type="SAM" id="Phobius"/>
    </source>
</evidence>
<organism evidence="2 3">
    <name type="scientific">Pedobacter flavus</name>
    <dbReference type="NCBI Taxonomy" id="3113906"/>
    <lineage>
        <taxon>Bacteria</taxon>
        <taxon>Pseudomonadati</taxon>
        <taxon>Bacteroidota</taxon>
        <taxon>Sphingobacteriia</taxon>
        <taxon>Sphingobacteriales</taxon>
        <taxon>Sphingobacteriaceae</taxon>
        <taxon>Pedobacter</taxon>
    </lineage>
</organism>
<feature type="transmembrane region" description="Helical" evidence="1">
    <location>
        <begin position="135"/>
        <end position="159"/>
    </location>
</feature>
<dbReference type="Pfam" id="PF02405">
    <property type="entry name" value="MlaE"/>
    <property type="match status" value="1"/>
</dbReference>
<name>A0ABU7H3C6_9SPHI</name>
<dbReference type="PANTHER" id="PTHR30188">
    <property type="entry name" value="ABC TRANSPORTER PERMEASE PROTEIN-RELATED"/>
    <property type="match status" value="1"/>
</dbReference>
<dbReference type="Proteomes" id="UP001337681">
    <property type="component" value="Unassembled WGS sequence"/>
</dbReference>
<proteinExistence type="predicted"/>
<dbReference type="PANTHER" id="PTHR30188:SF4">
    <property type="entry name" value="PROTEIN TRIGALACTOSYLDIACYLGLYCEROL 1, CHLOROPLASTIC"/>
    <property type="match status" value="1"/>
</dbReference>
<dbReference type="RefSeq" id="WP_330145994.1">
    <property type="nucleotide sequence ID" value="NZ_JAZDQU010000002.1"/>
</dbReference>
<evidence type="ECO:0000313" key="2">
    <source>
        <dbReference type="EMBL" id="MEE1885091.1"/>
    </source>
</evidence>